<sequence length="56" mass="5750">MSIEVPALRLGLAGYTEAQQKQAAEAAAAAGSPRARWELGALRMPTPGGWKAAAPC</sequence>
<evidence type="ECO:0000313" key="2">
    <source>
        <dbReference type="Proteomes" id="UP000552954"/>
    </source>
</evidence>
<organism evidence="1 2">
    <name type="scientific">Ramlibacter montanisoli</name>
    <dbReference type="NCBI Taxonomy" id="2732512"/>
    <lineage>
        <taxon>Bacteria</taxon>
        <taxon>Pseudomonadati</taxon>
        <taxon>Pseudomonadota</taxon>
        <taxon>Betaproteobacteria</taxon>
        <taxon>Burkholderiales</taxon>
        <taxon>Comamonadaceae</taxon>
        <taxon>Ramlibacter</taxon>
    </lineage>
</organism>
<comment type="caution">
    <text evidence="1">The sequence shown here is derived from an EMBL/GenBank/DDBJ whole genome shotgun (WGS) entry which is preliminary data.</text>
</comment>
<name>A0A849K974_9BURK</name>
<protein>
    <submittedName>
        <fullName evidence="1">Uncharacterized protein</fullName>
    </submittedName>
</protein>
<reference evidence="1 2" key="2">
    <citation type="submission" date="2020-06" db="EMBL/GenBank/DDBJ databases">
        <title>Ramlibacter rhizophilus sp. nov., isolated from rhizosphere soil of national flower Mugunghwa from South Korea.</title>
        <authorList>
            <person name="Zheng-Fei Y."/>
            <person name="Huan T."/>
        </authorList>
    </citation>
    <scope>NUCLEOTIDE SEQUENCE [LARGE SCALE GENOMIC DNA]</scope>
    <source>
        <strain evidence="1 2">B156</strain>
    </source>
</reference>
<dbReference type="AlphaFoldDB" id="A0A849K974"/>
<reference evidence="1 2" key="1">
    <citation type="submission" date="2020-05" db="EMBL/GenBank/DDBJ databases">
        <authorList>
            <person name="Khan S.A."/>
            <person name="Jeon C.O."/>
            <person name="Chun B.H."/>
        </authorList>
    </citation>
    <scope>NUCLEOTIDE SEQUENCE [LARGE SCALE GENOMIC DNA]</scope>
    <source>
        <strain evidence="1 2">B156</strain>
    </source>
</reference>
<dbReference type="EMBL" id="JABFCS010000001">
    <property type="protein sequence ID" value="NNU44030.1"/>
    <property type="molecule type" value="Genomic_DNA"/>
</dbReference>
<gene>
    <name evidence="1" type="ORF">HK415_13990</name>
</gene>
<evidence type="ECO:0000313" key="1">
    <source>
        <dbReference type="EMBL" id="NNU44030.1"/>
    </source>
</evidence>
<proteinExistence type="predicted"/>
<keyword evidence="2" id="KW-1185">Reference proteome</keyword>
<dbReference type="Proteomes" id="UP000552954">
    <property type="component" value="Unassembled WGS sequence"/>
</dbReference>
<accession>A0A849K974</accession>
<dbReference type="RefSeq" id="WP_171560231.1">
    <property type="nucleotide sequence ID" value="NZ_JABFCS010000001.1"/>
</dbReference>